<keyword evidence="3 4" id="KW-0687">Ribonucleoprotein</keyword>
<comment type="function">
    <text evidence="4">One of the early assembly proteins it binds 23S rRNA. One of the proteins that surrounds the polypeptide exit tunnel on the outside of the ribosome. Forms the main docking site for trigger factor binding to the ribosome.</text>
</comment>
<evidence type="ECO:0000256" key="4">
    <source>
        <dbReference type="HAMAP-Rule" id="MF_01369"/>
    </source>
</evidence>
<proteinExistence type="inferred from homology"/>
<sequence>MIRERLYKVLLGPHVSEKATRIAELNNQVTFKIAPDATKAEVRQAVEALFKVSVQAVQVVTIKGKTKRTARGIGKKSAVRKAYVRLAEGQTIEFADVE</sequence>
<dbReference type="SUPFAM" id="SSF54189">
    <property type="entry name" value="Ribosomal proteins S24e, L23 and L15e"/>
    <property type="match status" value="1"/>
</dbReference>
<dbReference type="GO" id="GO:0005840">
    <property type="term" value="C:ribosome"/>
    <property type="evidence" value="ECO:0007669"/>
    <property type="project" value="UniProtKB-KW"/>
</dbReference>
<accession>A0ABP7PWF5</accession>
<comment type="similarity">
    <text evidence="1 4">Belongs to the universal ribosomal protein uL23 family.</text>
</comment>
<dbReference type="NCBIfam" id="NF004363">
    <property type="entry name" value="PRK05738.2-4"/>
    <property type="match status" value="1"/>
</dbReference>
<dbReference type="NCBIfam" id="NF004359">
    <property type="entry name" value="PRK05738.1-3"/>
    <property type="match status" value="1"/>
</dbReference>
<evidence type="ECO:0000313" key="6">
    <source>
        <dbReference type="Proteomes" id="UP001501337"/>
    </source>
</evidence>
<dbReference type="Gene3D" id="3.30.70.330">
    <property type="match status" value="1"/>
</dbReference>
<dbReference type="InterPro" id="IPR012677">
    <property type="entry name" value="Nucleotide-bd_a/b_plait_sf"/>
</dbReference>
<evidence type="ECO:0000313" key="5">
    <source>
        <dbReference type="EMBL" id="GAA3972509.1"/>
    </source>
</evidence>
<keyword evidence="4" id="KW-0694">RNA-binding</keyword>
<comment type="caution">
    <text evidence="5">The sequence shown here is derived from an EMBL/GenBank/DDBJ whole genome shotgun (WGS) entry which is preliminary data.</text>
</comment>
<protein>
    <recommendedName>
        <fullName evidence="4">Large ribosomal subunit protein uL23</fullName>
    </recommendedName>
</protein>
<dbReference type="EMBL" id="BAABBO010000014">
    <property type="protein sequence ID" value="GAA3972509.1"/>
    <property type="molecule type" value="Genomic_DNA"/>
</dbReference>
<organism evidence="5 6">
    <name type="scientific">Allohahella marinimesophila</name>
    <dbReference type="NCBI Taxonomy" id="1054972"/>
    <lineage>
        <taxon>Bacteria</taxon>
        <taxon>Pseudomonadati</taxon>
        <taxon>Pseudomonadota</taxon>
        <taxon>Gammaproteobacteria</taxon>
        <taxon>Oceanospirillales</taxon>
        <taxon>Hahellaceae</taxon>
        <taxon>Allohahella</taxon>
    </lineage>
</organism>
<comment type="subunit">
    <text evidence="4">Part of the 50S ribosomal subunit. Contacts protein L29, and trigger factor when it is bound to the ribosome.</text>
</comment>
<dbReference type="PANTHER" id="PTHR11620">
    <property type="entry name" value="60S RIBOSOMAL PROTEIN L23A"/>
    <property type="match status" value="1"/>
</dbReference>
<evidence type="ECO:0000256" key="1">
    <source>
        <dbReference type="ARBA" id="ARBA00006700"/>
    </source>
</evidence>
<dbReference type="Proteomes" id="UP001501337">
    <property type="component" value="Unassembled WGS sequence"/>
</dbReference>
<keyword evidence="4" id="KW-0699">rRNA-binding</keyword>
<keyword evidence="6" id="KW-1185">Reference proteome</keyword>
<keyword evidence="2 4" id="KW-0689">Ribosomal protein</keyword>
<dbReference type="HAMAP" id="MF_01369_B">
    <property type="entry name" value="Ribosomal_uL23_B"/>
    <property type="match status" value="1"/>
</dbReference>
<evidence type="ECO:0000256" key="3">
    <source>
        <dbReference type="ARBA" id="ARBA00023274"/>
    </source>
</evidence>
<name>A0ABP7PWF5_9GAMM</name>
<dbReference type="Pfam" id="PF00276">
    <property type="entry name" value="Ribosomal_L23"/>
    <property type="match status" value="1"/>
</dbReference>
<dbReference type="InterPro" id="IPR013025">
    <property type="entry name" value="Ribosomal_uL23-like"/>
</dbReference>
<dbReference type="InterPro" id="IPR012678">
    <property type="entry name" value="Ribosomal_uL23/eL15/eS24_sf"/>
</dbReference>
<dbReference type="RefSeq" id="WP_344808274.1">
    <property type="nucleotide sequence ID" value="NZ_BAABBO010000014.1"/>
</dbReference>
<reference evidence="6" key="1">
    <citation type="journal article" date="2019" name="Int. J. Syst. Evol. Microbiol.">
        <title>The Global Catalogue of Microorganisms (GCM) 10K type strain sequencing project: providing services to taxonomists for standard genome sequencing and annotation.</title>
        <authorList>
            <consortium name="The Broad Institute Genomics Platform"/>
            <consortium name="The Broad Institute Genome Sequencing Center for Infectious Disease"/>
            <person name="Wu L."/>
            <person name="Ma J."/>
        </authorList>
    </citation>
    <scope>NUCLEOTIDE SEQUENCE [LARGE SCALE GENOMIC DNA]</scope>
    <source>
        <strain evidence="6">JCM 17555</strain>
    </source>
</reference>
<gene>
    <name evidence="4 5" type="primary">rplW</name>
    <name evidence="5" type="ORF">GCM10022278_32360</name>
</gene>
<evidence type="ECO:0000256" key="2">
    <source>
        <dbReference type="ARBA" id="ARBA00022980"/>
    </source>
</evidence>